<comment type="caution">
    <text evidence="1">The sequence shown here is derived from an EMBL/GenBank/DDBJ whole genome shotgun (WGS) entry which is preliminary data.</text>
</comment>
<name>A0A0E2BKB0_9LEPT</name>
<evidence type="ECO:0000313" key="1">
    <source>
        <dbReference type="EMBL" id="EKO17744.1"/>
    </source>
</evidence>
<dbReference type="EMBL" id="AHMY02000004">
    <property type="protein sequence ID" value="EKO17744.1"/>
    <property type="molecule type" value="Genomic_DNA"/>
</dbReference>
<dbReference type="Proteomes" id="UP000006253">
    <property type="component" value="Unassembled WGS sequence"/>
</dbReference>
<organism evidence="1 2">
    <name type="scientific">Leptospira kirschneri str. H1</name>
    <dbReference type="NCBI Taxonomy" id="1049966"/>
    <lineage>
        <taxon>Bacteria</taxon>
        <taxon>Pseudomonadati</taxon>
        <taxon>Spirochaetota</taxon>
        <taxon>Spirochaetia</taxon>
        <taxon>Leptospirales</taxon>
        <taxon>Leptospiraceae</taxon>
        <taxon>Leptospira</taxon>
    </lineage>
</organism>
<proteinExistence type="predicted"/>
<reference evidence="1 2" key="1">
    <citation type="submission" date="2012-10" db="EMBL/GenBank/DDBJ databases">
        <authorList>
            <person name="Harkins D.M."/>
            <person name="Durkin A.S."/>
            <person name="Brinkac L.M."/>
            <person name="Selengut J.D."/>
            <person name="Sanka R."/>
            <person name="DePew J."/>
            <person name="Purushe J."/>
            <person name="Peacock S.J."/>
            <person name="Thaipadungpanit J."/>
            <person name="Wuthiekanun V.W."/>
            <person name="Day N.P."/>
            <person name="Vinetz J.M."/>
            <person name="Sutton G.G."/>
            <person name="Nelson W.C."/>
            <person name="Fouts D.E."/>
        </authorList>
    </citation>
    <scope>NUCLEOTIDE SEQUENCE [LARGE SCALE GENOMIC DNA]</scope>
    <source>
        <strain evidence="1 2">H1</strain>
    </source>
</reference>
<dbReference type="AlphaFoldDB" id="A0A0E2BKB0"/>
<gene>
    <name evidence="1" type="ORF">LEP1GSC081_0758</name>
</gene>
<accession>A0A0E2BKB0</accession>
<protein>
    <submittedName>
        <fullName evidence="1">Uncharacterized protein</fullName>
    </submittedName>
</protein>
<sequence length="52" mass="6254">MCLCKIAHSFLYYGFESLSVKEYNFCLIFGNNDILKLLRFCKFLVYMKERTV</sequence>
<evidence type="ECO:0000313" key="2">
    <source>
        <dbReference type="Proteomes" id="UP000006253"/>
    </source>
</evidence>